<organism evidence="4 5">
    <name type="scientific">Basidiobolus ranarum</name>
    <dbReference type="NCBI Taxonomy" id="34480"/>
    <lineage>
        <taxon>Eukaryota</taxon>
        <taxon>Fungi</taxon>
        <taxon>Fungi incertae sedis</taxon>
        <taxon>Zoopagomycota</taxon>
        <taxon>Entomophthoromycotina</taxon>
        <taxon>Basidiobolomycetes</taxon>
        <taxon>Basidiobolales</taxon>
        <taxon>Basidiobolaceae</taxon>
        <taxon>Basidiobolus</taxon>
    </lineage>
</organism>
<evidence type="ECO:0000313" key="5">
    <source>
        <dbReference type="Proteomes" id="UP001479436"/>
    </source>
</evidence>
<evidence type="ECO:0000256" key="2">
    <source>
        <dbReference type="SAM" id="SignalP"/>
    </source>
</evidence>
<dbReference type="EMBL" id="JASJQH010007950">
    <property type="protein sequence ID" value="KAK9696551.1"/>
    <property type="molecule type" value="Genomic_DNA"/>
</dbReference>
<feature type="compositionally biased region" description="Basic residues" evidence="1">
    <location>
        <begin position="64"/>
        <end position="74"/>
    </location>
</feature>
<dbReference type="Pfam" id="PF05257">
    <property type="entry name" value="CHAP"/>
    <property type="match status" value="1"/>
</dbReference>
<evidence type="ECO:0000256" key="1">
    <source>
        <dbReference type="SAM" id="MobiDB-lite"/>
    </source>
</evidence>
<evidence type="ECO:0000313" key="4">
    <source>
        <dbReference type="EMBL" id="KAK9696551.1"/>
    </source>
</evidence>
<sequence length="220" mass="24372">MYSTIHFCALAIILSSFLVQALPVPDGYSTDQIATKIKPRYYYSYENTWSSKWGDYNGDNTNHQPKKPTSRPKKPVSTSKTPSKGYNKSHTPKVSNNSGTGDIGKLVFRFHNGQCTDWADARYAQLTGHHIEWWGDARVWASKAQNTPGWSVSTKAMKPSIIVLQSGVQGAGSAGHVAVVENIESNGDVYTSNYNYNGGPYIKKFATFRPGNGVSFIWHN</sequence>
<reference evidence="4 5" key="1">
    <citation type="submission" date="2023-04" db="EMBL/GenBank/DDBJ databases">
        <title>Genome of Basidiobolus ranarum AG-B5.</title>
        <authorList>
            <person name="Stajich J.E."/>
            <person name="Carter-House D."/>
            <person name="Gryganskyi A."/>
        </authorList>
    </citation>
    <scope>NUCLEOTIDE SEQUENCE [LARGE SCALE GENOMIC DNA]</scope>
    <source>
        <strain evidence="4 5">AG-B5</strain>
    </source>
</reference>
<keyword evidence="5" id="KW-1185">Reference proteome</keyword>
<dbReference type="Proteomes" id="UP001479436">
    <property type="component" value="Unassembled WGS sequence"/>
</dbReference>
<comment type="caution">
    <text evidence="4">The sequence shown here is derived from an EMBL/GenBank/DDBJ whole genome shotgun (WGS) entry which is preliminary data.</text>
</comment>
<feature type="signal peptide" evidence="2">
    <location>
        <begin position="1"/>
        <end position="21"/>
    </location>
</feature>
<name>A0ABR2VSA9_9FUNG</name>
<protein>
    <recommendedName>
        <fullName evidence="3">Peptidase C51 domain-containing protein</fullName>
    </recommendedName>
</protein>
<feature type="domain" description="Peptidase C51" evidence="3">
    <location>
        <begin position="90"/>
        <end position="218"/>
    </location>
</feature>
<feature type="compositionally biased region" description="Polar residues" evidence="1">
    <location>
        <begin position="86"/>
        <end position="98"/>
    </location>
</feature>
<gene>
    <name evidence="4" type="ORF">K7432_012409</name>
</gene>
<proteinExistence type="predicted"/>
<keyword evidence="2" id="KW-0732">Signal</keyword>
<dbReference type="InterPro" id="IPR038765">
    <property type="entry name" value="Papain-like_cys_pep_sf"/>
</dbReference>
<dbReference type="InterPro" id="IPR007921">
    <property type="entry name" value="CHAP_dom"/>
</dbReference>
<dbReference type="SUPFAM" id="SSF54001">
    <property type="entry name" value="Cysteine proteinases"/>
    <property type="match status" value="1"/>
</dbReference>
<feature type="compositionally biased region" description="Low complexity" evidence="1">
    <location>
        <begin position="75"/>
        <end position="84"/>
    </location>
</feature>
<evidence type="ECO:0000259" key="3">
    <source>
        <dbReference type="PROSITE" id="PS50911"/>
    </source>
</evidence>
<dbReference type="PROSITE" id="PS50911">
    <property type="entry name" value="CHAP"/>
    <property type="match status" value="1"/>
</dbReference>
<feature type="region of interest" description="Disordered" evidence="1">
    <location>
        <begin position="55"/>
        <end position="98"/>
    </location>
</feature>
<feature type="chain" id="PRO_5047013206" description="Peptidase C51 domain-containing protein" evidence="2">
    <location>
        <begin position="22"/>
        <end position="220"/>
    </location>
</feature>
<accession>A0ABR2VSA9</accession>
<dbReference type="Gene3D" id="3.90.1720.10">
    <property type="entry name" value="endopeptidase domain like (from Nostoc punctiforme)"/>
    <property type="match status" value="1"/>
</dbReference>